<dbReference type="EMBL" id="JBHMBW010000011">
    <property type="protein sequence ID" value="MFB9624248.1"/>
    <property type="molecule type" value="Genomic_DNA"/>
</dbReference>
<evidence type="ECO:0000313" key="3">
    <source>
        <dbReference type="Proteomes" id="UP001589532"/>
    </source>
</evidence>
<dbReference type="Proteomes" id="UP001589532">
    <property type="component" value="Unassembled WGS sequence"/>
</dbReference>
<dbReference type="PANTHER" id="PTHR34293:SF1">
    <property type="entry name" value="HTH-TYPE TRANSCRIPTIONAL REGULATOR TRMBL2"/>
    <property type="match status" value="1"/>
</dbReference>
<organism evidence="2 3">
    <name type="scientific">Nonomuraea helvata</name>
    <dbReference type="NCBI Taxonomy" id="37484"/>
    <lineage>
        <taxon>Bacteria</taxon>
        <taxon>Bacillati</taxon>
        <taxon>Actinomycetota</taxon>
        <taxon>Actinomycetes</taxon>
        <taxon>Streptosporangiales</taxon>
        <taxon>Streptosporangiaceae</taxon>
        <taxon>Nonomuraea</taxon>
    </lineage>
</organism>
<evidence type="ECO:0000313" key="2">
    <source>
        <dbReference type="EMBL" id="MFB9624248.1"/>
    </source>
</evidence>
<dbReference type="Gene3D" id="1.10.10.10">
    <property type="entry name" value="Winged helix-like DNA-binding domain superfamily/Winged helix DNA-binding domain"/>
    <property type="match status" value="2"/>
</dbReference>
<proteinExistence type="predicted"/>
<sequence length="337" mass="37216">MLRVLGLSAAEQDLYEALVEHSPVTLEELDRLAAQHLPPGLTGAVAVRLEELGLIALLPEDPPRFVVVPPEMGLDALIRERARELAEARLRVGQLATRYHRTTAAQESGGLVEVVIGREAVLRRFEQLQRGTRKEIRMFDAPPYAGVVGGNTQEFDLLSRGVDYRVVYDRRAIEVRGTLQAIAGYIAAGEQVRVGDVPMKLVLSDCPMGLVPLRHDLQMVESALVVHDSTLLDALTALFEMYWERAVPLHISHGRAQLAETTSPTGAQRDLLARLVAGQTDKAIAAHLGWSDRTVRRHVRAMMIQLDAQTRFQAGYQAVLRGWLTDEKSSQDDATTA</sequence>
<keyword evidence="3" id="KW-1185">Reference proteome</keyword>
<protein>
    <submittedName>
        <fullName evidence="2">LuxR C-terminal-related transcriptional regulator</fullName>
    </submittedName>
</protein>
<name>A0ABV5RZJ9_9ACTN</name>
<feature type="domain" description="HTH luxR-type" evidence="1">
    <location>
        <begin position="261"/>
        <end position="318"/>
    </location>
</feature>
<dbReference type="InterPro" id="IPR000792">
    <property type="entry name" value="Tscrpt_reg_LuxR_C"/>
</dbReference>
<evidence type="ECO:0000259" key="1">
    <source>
        <dbReference type="SMART" id="SM00421"/>
    </source>
</evidence>
<dbReference type="InterPro" id="IPR051797">
    <property type="entry name" value="TrmB-like"/>
</dbReference>
<dbReference type="InterPro" id="IPR016032">
    <property type="entry name" value="Sig_transdc_resp-reg_C-effctor"/>
</dbReference>
<dbReference type="PANTHER" id="PTHR34293">
    <property type="entry name" value="HTH-TYPE TRANSCRIPTIONAL REGULATOR TRMBL2"/>
    <property type="match status" value="1"/>
</dbReference>
<reference evidence="2 3" key="1">
    <citation type="submission" date="2024-09" db="EMBL/GenBank/DDBJ databases">
        <authorList>
            <person name="Sun Q."/>
            <person name="Mori K."/>
        </authorList>
    </citation>
    <scope>NUCLEOTIDE SEQUENCE [LARGE SCALE GENOMIC DNA]</scope>
    <source>
        <strain evidence="2 3">JCM 3143</strain>
    </source>
</reference>
<comment type="caution">
    <text evidence="2">The sequence shown here is derived from an EMBL/GenBank/DDBJ whole genome shotgun (WGS) entry which is preliminary data.</text>
</comment>
<dbReference type="RefSeq" id="WP_344988678.1">
    <property type="nucleotide sequence ID" value="NZ_BAAAXV010000002.1"/>
</dbReference>
<dbReference type="Pfam" id="PF00196">
    <property type="entry name" value="GerE"/>
    <property type="match status" value="1"/>
</dbReference>
<dbReference type="InterPro" id="IPR036388">
    <property type="entry name" value="WH-like_DNA-bd_sf"/>
</dbReference>
<dbReference type="SMART" id="SM00421">
    <property type="entry name" value="HTH_LUXR"/>
    <property type="match status" value="1"/>
</dbReference>
<accession>A0ABV5RZJ9</accession>
<gene>
    <name evidence="2" type="ORF">ACFFSA_14270</name>
</gene>
<dbReference type="SUPFAM" id="SSF46894">
    <property type="entry name" value="C-terminal effector domain of the bipartite response regulators"/>
    <property type="match status" value="1"/>
</dbReference>